<evidence type="ECO:0000256" key="2">
    <source>
        <dbReference type="ARBA" id="ARBA00023163"/>
    </source>
</evidence>
<comment type="caution">
    <text evidence="4">The sequence shown here is derived from an EMBL/GenBank/DDBJ whole genome shotgun (WGS) entry which is preliminary data.</text>
</comment>
<dbReference type="InterPro" id="IPR009057">
    <property type="entry name" value="Homeodomain-like_sf"/>
</dbReference>
<keyword evidence="1" id="KW-0805">Transcription regulation</keyword>
<dbReference type="EMBL" id="BAABAK010000018">
    <property type="protein sequence ID" value="GAA3978549.1"/>
    <property type="molecule type" value="Genomic_DNA"/>
</dbReference>
<reference evidence="5" key="1">
    <citation type="journal article" date="2019" name="Int. J. Syst. Evol. Microbiol.">
        <title>The Global Catalogue of Microorganisms (GCM) 10K type strain sequencing project: providing services to taxonomists for standard genome sequencing and annotation.</title>
        <authorList>
            <consortium name="The Broad Institute Genomics Platform"/>
            <consortium name="The Broad Institute Genome Sequencing Center for Infectious Disease"/>
            <person name="Wu L."/>
            <person name="Ma J."/>
        </authorList>
    </citation>
    <scope>NUCLEOTIDE SEQUENCE [LARGE SCALE GENOMIC DNA]</scope>
    <source>
        <strain evidence="5">JCM 17338</strain>
    </source>
</reference>
<dbReference type="SUPFAM" id="SSF46689">
    <property type="entry name" value="Homeodomain-like"/>
    <property type="match status" value="1"/>
</dbReference>
<dbReference type="InterPro" id="IPR018060">
    <property type="entry name" value="HTH_AraC"/>
</dbReference>
<dbReference type="Pfam" id="PF12833">
    <property type="entry name" value="HTH_18"/>
    <property type="match status" value="1"/>
</dbReference>
<evidence type="ECO:0000313" key="4">
    <source>
        <dbReference type="EMBL" id="GAA3978549.1"/>
    </source>
</evidence>
<dbReference type="PANTHER" id="PTHR47893">
    <property type="entry name" value="REGULATORY PROTEIN PCHR"/>
    <property type="match status" value="1"/>
</dbReference>
<dbReference type="SMART" id="SM00342">
    <property type="entry name" value="HTH_ARAC"/>
    <property type="match status" value="1"/>
</dbReference>
<dbReference type="Proteomes" id="UP001501081">
    <property type="component" value="Unassembled WGS sequence"/>
</dbReference>
<keyword evidence="2" id="KW-0804">Transcription</keyword>
<dbReference type="InterPro" id="IPR053142">
    <property type="entry name" value="PchR_regulatory_protein"/>
</dbReference>
<name>A0ABP7Q993_9SPHI</name>
<keyword evidence="5" id="KW-1185">Reference proteome</keyword>
<evidence type="ECO:0000313" key="5">
    <source>
        <dbReference type="Proteomes" id="UP001501081"/>
    </source>
</evidence>
<dbReference type="PROSITE" id="PS01124">
    <property type="entry name" value="HTH_ARAC_FAMILY_2"/>
    <property type="match status" value="1"/>
</dbReference>
<dbReference type="PANTHER" id="PTHR47893:SF1">
    <property type="entry name" value="REGULATORY PROTEIN PCHR"/>
    <property type="match status" value="1"/>
</dbReference>
<evidence type="ECO:0000259" key="3">
    <source>
        <dbReference type="PROSITE" id="PS01124"/>
    </source>
</evidence>
<accession>A0ABP7Q993</accession>
<feature type="domain" description="HTH araC/xylS-type" evidence="3">
    <location>
        <begin position="212"/>
        <end position="310"/>
    </location>
</feature>
<sequence>MEVKLSDYASGKLICHNVYPNNFDVGNSLEERNHQLKSPSYSLQILENWYEGTHISIVNINASKPGEILLENPNQFVAFLFCLEGKITCRNTNNNDIVKLCKNEQSIILRGENNLVINFIDNTHYIYIQLTKAHYKKLTGNNFVDDIDAFKTLEIDAEIKLILYDLINQRNQSRVKKIFFEAQIYRLLVFYINKAEQKTAVSLKKDDIIKILYAKELVEKNIQFPNSLIELSRKSGINDNKLKKGFKELTGETVFGYLNKIRMEKAFYYLSKEKKSVNEVAFLVGYKNPQHFTMAFKKRYNILPGSINKTKFFSANV</sequence>
<gene>
    <name evidence="4" type="ORF">GCM10022246_33360</name>
</gene>
<dbReference type="RefSeq" id="WP_344768860.1">
    <property type="nucleotide sequence ID" value="NZ_BAABAK010000018.1"/>
</dbReference>
<evidence type="ECO:0000256" key="1">
    <source>
        <dbReference type="ARBA" id="ARBA00023015"/>
    </source>
</evidence>
<organism evidence="4 5">
    <name type="scientific">Pedobacter ginsengiterrae</name>
    <dbReference type="NCBI Taxonomy" id="871696"/>
    <lineage>
        <taxon>Bacteria</taxon>
        <taxon>Pseudomonadati</taxon>
        <taxon>Bacteroidota</taxon>
        <taxon>Sphingobacteriia</taxon>
        <taxon>Sphingobacteriales</taxon>
        <taxon>Sphingobacteriaceae</taxon>
        <taxon>Pedobacter</taxon>
    </lineage>
</organism>
<proteinExistence type="predicted"/>
<dbReference type="Gene3D" id="1.10.10.60">
    <property type="entry name" value="Homeodomain-like"/>
    <property type="match status" value="2"/>
</dbReference>
<protein>
    <recommendedName>
        <fullName evidence="3">HTH araC/xylS-type domain-containing protein</fullName>
    </recommendedName>
</protein>